<evidence type="ECO:0008006" key="3">
    <source>
        <dbReference type="Google" id="ProtNLM"/>
    </source>
</evidence>
<organism evidence="1 2">
    <name type="scientific">Neonectria punicea</name>
    <dbReference type="NCBI Taxonomy" id="979145"/>
    <lineage>
        <taxon>Eukaryota</taxon>
        <taxon>Fungi</taxon>
        <taxon>Dikarya</taxon>
        <taxon>Ascomycota</taxon>
        <taxon>Pezizomycotina</taxon>
        <taxon>Sordariomycetes</taxon>
        <taxon>Hypocreomycetidae</taxon>
        <taxon>Hypocreales</taxon>
        <taxon>Nectriaceae</taxon>
        <taxon>Neonectria</taxon>
    </lineage>
</organism>
<proteinExistence type="predicted"/>
<evidence type="ECO:0000313" key="2">
    <source>
        <dbReference type="Proteomes" id="UP001498476"/>
    </source>
</evidence>
<comment type="caution">
    <text evidence="1">The sequence shown here is derived from an EMBL/GenBank/DDBJ whole genome shotgun (WGS) entry which is preliminary data.</text>
</comment>
<dbReference type="Proteomes" id="UP001498476">
    <property type="component" value="Unassembled WGS sequence"/>
</dbReference>
<reference evidence="1 2" key="1">
    <citation type="journal article" date="2025" name="Microbiol. Resour. Announc.">
        <title>Draft genome sequences for Neonectria magnoliae and Neonectria punicea, canker pathogens of Liriodendron tulipifera and Acer saccharum in West Virginia.</title>
        <authorList>
            <person name="Petronek H.M."/>
            <person name="Kasson M.T."/>
            <person name="Metheny A.M."/>
            <person name="Stauder C.M."/>
            <person name="Lovett B."/>
            <person name="Lynch S.C."/>
            <person name="Garnas J.R."/>
            <person name="Kasson L.R."/>
            <person name="Stajich J.E."/>
        </authorList>
    </citation>
    <scope>NUCLEOTIDE SEQUENCE [LARGE SCALE GENOMIC DNA]</scope>
    <source>
        <strain evidence="1 2">NRRL 64653</strain>
    </source>
</reference>
<evidence type="ECO:0000313" key="1">
    <source>
        <dbReference type="EMBL" id="KAK7398740.1"/>
    </source>
</evidence>
<gene>
    <name evidence="1" type="ORF">QQX98_011884</name>
</gene>
<protein>
    <recommendedName>
        <fullName evidence="3">Fungal N-terminal domain-containing protein</fullName>
    </recommendedName>
</protein>
<dbReference type="EMBL" id="JAZAVJ010000309">
    <property type="protein sequence ID" value="KAK7398740.1"/>
    <property type="molecule type" value="Genomic_DNA"/>
</dbReference>
<name>A0ABR1GKJ9_9HYPO</name>
<sequence>MAEYASAIVGLIAVGAHVNHKTYQAVKSFKHAQAEFLALSNEITEFCLILKAVETALSGDSLPQAAVAEVDLANLLQQSHETINEVSALLSETQAVGDTEITANRRKWLVKARRAKSLQEKVKGHRLFLLGIIQAHML</sequence>
<keyword evidence="2" id="KW-1185">Reference proteome</keyword>
<accession>A0ABR1GKJ9</accession>